<dbReference type="CDD" id="cd01670">
    <property type="entry name" value="Death"/>
    <property type="match status" value="2"/>
</dbReference>
<dbReference type="PANTHER" id="PTHR46137">
    <property type="entry name" value="OS05G0310600 PROTEIN"/>
    <property type="match status" value="1"/>
</dbReference>
<protein>
    <submittedName>
        <fullName evidence="3">Uncharacterized protein LOC110980814</fullName>
    </submittedName>
</protein>
<dbReference type="GeneID" id="110980814"/>
<name>A0A8B7YLJ5_ACAPL</name>
<accession>A0A8B7YLJ5</accession>
<dbReference type="InterPro" id="IPR007053">
    <property type="entry name" value="LRAT_dom"/>
</dbReference>
<dbReference type="InterPro" id="IPR000488">
    <property type="entry name" value="Death_dom"/>
</dbReference>
<dbReference type="KEGG" id="aplc:110980814"/>
<keyword evidence="2" id="KW-1185">Reference proteome</keyword>
<dbReference type="PANTHER" id="PTHR46137:SF3">
    <property type="entry name" value="OS05G0310600 PROTEIN"/>
    <property type="match status" value="1"/>
</dbReference>
<gene>
    <name evidence="3" type="primary">LOC110980814</name>
</gene>
<dbReference type="Gene3D" id="3.90.1720.10">
    <property type="entry name" value="endopeptidase domain like (from Nostoc punctiforme)"/>
    <property type="match status" value="2"/>
</dbReference>
<evidence type="ECO:0000313" key="2">
    <source>
        <dbReference type="Proteomes" id="UP000694845"/>
    </source>
</evidence>
<dbReference type="SMART" id="SM00005">
    <property type="entry name" value="DEATH"/>
    <property type="match status" value="2"/>
</dbReference>
<dbReference type="PROSITE" id="PS50017">
    <property type="entry name" value="DEATH_DOMAIN"/>
    <property type="match status" value="2"/>
</dbReference>
<feature type="domain" description="Death" evidence="1">
    <location>
        <begin position="94"/>
        <end position="177"/>
    </location>
</feature>
<dbReference type="OMA" id="SDNCEAF"/>
<organism evidence="2 3">
    <name type="scientific">Acanthaster planci</name>
    <name type="common">Crown-of-thorns starfish</name>
    <dbReference type="NCBI Taxonomy" id="133434"/>
    <lineage>
        <taxon>Eukaryota</taxon>
        <taxon>Metazoa</taxon>
        <taxon>Echinodermata</taxon>
        <taxon>Eleutherozoa</taxon>
        <taxon>Asterozoa</taxon>
        <taxon>Asteroidea</taxon>
        <taxon>Valvatacea</taxon>
        <taxon>Valvatida</taxon>
        <taxon>Acanthasteridae</taxon>
        <taxon>Acanthaster</taxon>
    </lineage>
</organism>
<proteinExistence type="predicted"/>
<dbReference type="Proteomes" id="UP000694845">
    <property type="component" value="Unplaced"/>
</dbReference>
<dbReference type="GO" id="GO:0007165">
    <property type="term" value="P:signal transduction"/>
    <property type="evidence" value="ECO:0007669"/>
    <property type="project" value="InterPro"/>
</dbReference>
<dbReference type="Pfam" id="PF04970">
    <property type="entry name" value="LRAT"/>
    <property type="match status" value="2"/>
</dbReference>
<evidence type="ECO:0000313" key="3">
    <source>
        <dbReference type="RefSeq" id="XP_022093512.1"/>
    </source>
</evidence>
<evidence type="ECO:0000259" key="1">
    <source>
        <dbReference type="PROSITE" id="PS50017"/>
    </source>
</evidence>
<dbReference type="OrthoDB" id="421951at2759"/>
<feature type="domain" description="Death" evidence="1">
    <location>
        <begin position="8"/>
        <end position="92"/>
    </location>
</feature>
<dbReference type="RefSeq" id="XP_022093512.1">
    <property type="nucleotide sequence ID" value="XM_022237820.1"/>
</dbReference>
<dbReference type="InterPro" id="IPR011029">
    <property type="entry name" value="DEATH-like_dom_sf"/>
</dbReference>
<sequence length="690" mass="76260">MQAPKVFDDNTLEYVAKSLGEAWPTVSTYLGFNDRECETIIASHPGHMDQQARKMLTTWRARYPGTDMLGDLRGAVRAVGLFLLLHDLGGEVLDDATLQTIAKSVGKSWPKLALYLLFNLEECQAIKTAFSTPKEQAGQMLANWRRNFTGDNPVEYLSRALMTMDQNNLARGLAPQKTLPECTCGNDKALKYRSYFSKGDDGNPRLLGICCTNCSQEWLDERFLFHPDTDESRPSVKVFGVLLKKQLEVPTEQNPAFMVKGSRTKIENFRFVADYLKVGDHITWHRWLGHWHHAIVSNIDPNTARVQVIHWSKSRCGGIRIIESWLDLIEEDGELFCIDYPVDITKVNTPELVIARARSRLDDTGYGFFSDNCEAFASYCKIGLAESCQVVWLYEKTKSVMREVLTNVVQGFTKAGFIVAKEYFKEGAKVFLEKGGAAAARVGAAETFERLANGTNAVGAGFIVFFEGCACVFDLSKIWEAREEGDVSRKDFIASTFQRVTEAVLGAGLAVGGGIAGEMAGASAGAGAGTLIFPGLGTVVGAFIGSIVGGVVGSTFGRYLGTYLGSPISRALATTIGTDDRAVKSIEDLNPGDQVVFYGNLLHPRHHAIVVECDKGKGMVRVVHNTYQNGVVEESVEFRPPVYRLVYDKKDCYPPDEVIKRARSKIGDETYKYSLAFNNCKSFGRWCKVK</sequence>
<dbReference type="AlphaFoldDB" id="A0A8B7YLJ5"/>
<reference evidence="3" key="1">
    <citation type="submission" date="2025-08" db="UniProtKB">
        <authorList>
            <consortium name="RefSeq"/>
        </authorList>
    </citation>
    <scope>IDENTIFICATION</scope>
</reference>
<dbReference type="SUPFAM" id="SSF47986">
    <property type="entry name" value="DEATH domain"/>
    <property type="match status" value="2"/>
</dbReference>
<dbReference type="Gene3D" id="1.10.533.10">
    <property type="entry name" value="Death Domain, Fas"/>
    <property type="match status" value="2"/>
</dbReference>
<dbReference type="Pfam" id="PF00531">
    <property type="entry name" value="Death"/>
    <property type="match status" value="2"/>
</dbReference>